<keyword evidence="2" id="KW-0489">Methyltransferase</keyword>
<proteinExistence type="predicted"/>
<protein>
    <submittedName>
        <fullName evidence="2">Class I SAM-dependent methyltransferase</fullName>
    </submittedName>
</protein>
<dbReference type="GO" id="GO:0032259">
    <property type="term" value="P:methylation"/>
    <property type="evidence" value="ECO:0007669"/>
    <property type="project" value="UniProtKB-KW"/>
</dbReference>
<evidence type="ECO:0000313" key="2">
    <source>
        <dbReference type="EMBL" id="TCZ64942.1"/>
    </source>
</evidence>
<dbReference type="GO" id="GO:0008168">
    <property type="term" value="F:methyltransferase activity"/>
    <property type="evidence" value="ECO:0007669"/>
    <property type="project" value="UniProtKB-KW"/>
</dbReference>
<dbReference type="EMBL" id="SKBM01000004">
    <property type="protein sequence ID" value="TCZ64942.1"/>
    <property type="molecule type" value="Genomic_DNA"/>
</dbReference>
<reference evidence="2 3" key="1">
    <citation type="submission" date="2019-03" db="EMBL/GenBank/DDBJ databases">
        <title>Paracraurococcus aquatilis NE82 genome sequence.</title>
        <authorList>
            <person name="Zhao Y."/>
            <person name="Du Z."/>
        </authorList>
    </citation>
    <scope>NUCLEOTIDE SEQUENCE [LARGE SCALE GENOMIC DNA]</scope>
    <source>
        <strain evidence="2 3">NE82</strain>
    </source>
</reference>
<dbReference type="OrthoDB" id="9811589at2"/>
<dbReference type="InterPro" id="IPR029063">
    <property type="entry name" value="SAM-dependent_MTases_sf"/>
</dbReference>
<evidence type="ECO:0000313" key="3">
    <source>
        <dbReference type="Proteomes" id="UP000295023"/>
    </source>
</evidence>
<evidence type="ECO:0000259" key="1">
    <source>
        <dbReference type="Pfam" id="PF13649"/>
    </source>
</evidence>
<organism evidence="2 3">
    <name type="scientific">Roseicella aquatilis</name>
    <dbReference type="NCBI Taxonomy" id="2527868"/>
    <lineage>
        <taxon>Bacteria</taxon>
        <taxon>Pseudomonadati</taxon>
        <taxon>Pseudomonadota</taxon>
        <taxon>Alphaproteobacteria</taxon>
        <taxon>Acetobacterales</taxon>
        <taxon>Roseomonadaceae</taxon>
        <taxon>Roseicella</taxon>
    </lineage>
</organism>
<feature type="domain" description="Methyltransferase" evidence="1">
    <location>
        <begin position="131"/>
        <end position="219"/>
    </location>
</feature>
<dbReference type="Proteomes" id="UP000295023">
    <property type="component" value="Unassembled WGS sequence"/>
</dbReference>
<dbReference type="Gene3D" id="3.40.50.150">
    <property type="entry name" value="Vaccinia Virus protein VP39"/>
    <property type="match status" value="1"/>
</dbReference>
<comment type="caution">
    <text evidence="2">The sequence shown here is derived from an EMBL/GenBank/DDBJ whole genome shotgun (WGS) entry which is preliminary data.</text>
</comment>
<gene>
    <name evidence="2" type="ORF">EXY23_06120</name>
</gene>
<name>A0A4R4DRE1_9PROT</name>
<keyword evidence="3" id="KW-1185">Reference proteome</keyword>
<dbReference type="Pfam" id="PF13649">
    <property type="entry name" value="Methyltransf_25"/>
    <property type="match status" value="1"/>
</dbReference>
<keyword evidence="2" id="KW-0808">Transferase</keyword>
<sequence length="375" mass="40552">MTGELHQDTAHSVRDAAGRRWPAPDGIPFLRAGRADLAAEALARLDAGDRQGALVLLLADQDDWWRGPAADPAALHELVRGQDRLPLREAVTLLGWGPVGDYFLHRWSDPTFLAGLALTEAHWAAPRTAFELACGIGHHLRELARLGLAVTGVDVVFAKLWVARHWVLRDGGAARLLCLDAAQDWPALGRFDLMACHDAFYFLEPKPAILARLRGLLDPARGVLAVSHVHNSAWPNLSSGSAVTAAAMAGLFPTAAFYDDAELTRALVERRAPCPAAPEVLAAVEAFAVAEGPGLPPPRAVEGLLALPRPGAALRRNPLYGRDGRLAWPSERYAREYGPRATYPPVTAVPEHAVLGAASAEQARRRELLDLPERW</sequence>
<accession>A0A4R4DRE1</accession>
<dbReference type="CDD" id="cd02440">
    <property type="entry name" value="AdoMet_MTases"/>
    <property type="match status" value="1"/>
</dbReference>
<dbReference type="SUPFAM" id="SSF53335">
    <property type="entry name" value="S-adenosyl-L-methionine-dependent methyltransferases"/>
    <property type="match status" value="1"/>
</dbReference>
<dbReference type="InterPro" id="IPR041698">
    <property type="entry name" value="Methyltransf_25"/>
</dbReference>
<dbReference type="RefSeq" id="WP_132285636.1">
    <property type="nucleotide sequence ID" value="NZ_SKBM01000004.1"/>
</dbReference>
<dbReference type="AlphaFoldDB" id="A0A4R4DRE1"/>